<dbReference type="OrthoDB" id="599464at2"/>
<gene>
    <name evidence="1" type="ORF">ESV85_00035</name>
</gene>
<sequence length="89" mass="9907">MVLSDPERNFRVLLSEGVTNAELFILNRQGELIFHAASSEIPIAIPVLTWDGKSNGKWVPTGIYVVDIMLRNSVYGFEEKEVGSLTVLD</sequence>
<protein>
    <recommendedName>
        <fullName evidence="3">FlgD Ig-like domain-containing protein</fullName>
    </recommendedName>
</protein>
<evidence type="ECO:0000313" key="1">
    <source>
        <dbReference type="EMBL" id="TXE13988.1"/>
    </source>
</evidence>
<dbReference type="RefSeq" id="WP_146914250.1">
    <property type="nucleotide sequence ID" value="NZ_VORW01000001.1"/>
</dbReference>
<evidence type="ECO:0000313" key="2">
    <source>
        <dbReference type="Proteomes" id="UP000321935"/>
    </source>
</evidence>
<accession>A0A5C7AZF7</accession>
<name>A0A5C7AZF7_9BACT</name>
<organism evidence="1 2">
    <name type="scientific">Algoriphagus aquimarinus</name>
    <dbReference type="NCBI Taxonomy" id="237018"/>
    <lineage>
        <taxon>Bacteria</taxon>
        <taxon>Pseudomonadati</taxon>
        <taxon>Bacteroidota</taxon>
        <taxon>Cytophagia</taxon>
        <taxon>Cytophagales</taxon>
        <taxon>Cyclobacteriaceae</taxon>
        <taxon>Algoriphagus</taxon>
    </lineage>
</organism>
<dbReference type="EMBL" id="VORW01000001">
    <property type="protein sequence ID" value="TXE13988.1"/>
    <property type="molecule type" value="Genomic_DNA"/>
</dbReference>
<dbReference type="Proteomes" id="UP000321935">
    <property type="component" value="Unassembled WGS sequence"/>
</dbReference>
<proteinExistence type="predicted"/>
<evidence type="ECO:0008006" key="3">
    <source>
        <dbReference type="Google" id="ProtNLM"/>
    </source>
</evidence>
<dbReference type="AlphaFoldDB" id="A0A5C7AZF7"/>
<comment type="caution">
    <text evidence="1">The sequence shown here is derived from an EMBL/GenBank/DDBJ whole genome shotgun (WGS) entry which is preliminary data.</text>
</comment>
<reference evidence="1 2" key="1">
    <citation type="submission" date="2019-08" db="EMBL/GenBank/DDBJ databases">
        <title>Genomes sequence of Algoriphagus aquimarinus ACAM450.</title>
        <authorList>
            <person name="Bowman J.P."/>
        </authorList>
    </citation>
    <scope>NUCLEOTIDE SEQUENCE [LARGE SCALE GENOMIC DNA]</scope>
    <source>
        <strain evidence="1 2">ACAM 450</strain>
    </source>
</reference>